<name>A0A1H3LZK1_9RHOB</name>
<reference evidence="2 3" key="1">
    <citation type="submission" date="2016-10" db="EMBL/GenBank/DDBJ databases">
        <authorList>
            <person name="de Groot N.N."/>
        </authorList>
    </citation>
    <scope>NUCLEOTIDE SEQUENCE [LARGE SCALE GENOMIC DNA]</scope>
    <source>
        <strain evidence="2 3">DSM 26880</strain>
    </source>
</reference>
<evidence type="ECO:0000313" key="2">
    <source>
        <dbReference type="EMBL" id="SDY69753.1"/>
    </source>
</evidence>
<dbReference type="Proteomes" id="UP000199286">
    <property type="component" value="Unassembled WGS sequence"/>
</dbReference>
<evidence type="ECO:0000313" key="3">
    <source>
        <dbReference type="Proteomes" id="UP000199286"/>
    </source>
</evidence>
<dbReference type="RefSeq" id="WP_089884648.1">
    <property type="nucleotide sequence ID" value="NZ_FNPF01000015.1"/>
</dbReference>
<feature type="region of interest" description="Disordered" evidence="1">
    <location>
        <begin position="100"/>
        <end position="119"/>
    </location>
</feature>
<dbReference type="EMBL" id="FNPF01000015">
    <property type="protein sequence ID" value="SDY69753.1"/>
    <property type="molecule type" value="Genomic_DNA"/>
</dbReference>
<sequence>MDLRKLHGQVIRVRCRCGESREEQVTRDLIEVHATLEKLSESLKCDACGDPGVTCDVVFIRNVEANYRQRTPISTSIMDADGEINLDACDEMFEGVRCEEPTAERSTAEKVAPKAEGKPTRKRLLIRMKQLRSKTKTGEPSRAVNRIES</sequence>
<keyword evidence="3" id="KW-1185">Reference proteome</keyword>
<gene>
    <name evidence="2" type="ORF">SAMN05444340_11516</name>
</gene>
<evidence type="ECO:0000256" key="1">
    <source>
        <dbReference type="SAM" id="MobiDB-lite"/>
    </source>
</evidence>
<organism evidence="2 3">
    <name type="scientific">Citreimonas salinaria</name>
    <dbReference type="NCBI Taxonomy" id="321339"/>
    <lineage>
        <taxon>Bacteria</taxon>
        <taxon>Pseudomonadati</taxon>
        <taxon>Pseudomonadota</taxon>
        <taxon>Alphaproteobacteria</taxon>
        <taxon>Rhodobacterales</taxon>
        <taxon>Roseobacteraceae</taxon>
        <taxon>Citreimonas</taxon>
    </lineage>
</organism>
<protein>
    <submittedName>
        <fullName evidence="2">Uncharacterized protein</fullName>
    </submittedName>
</protein>
<dbReference type="AlphaFoldDB" id="A0A1H3LZK1"/>
<proteinExistence type="predicted"/>
<accession>A0A1H3LZK1</accession>